<organism evidence="2 3">
    <name type="scientific">Leucocoprinus birnbaumii</name>
    <dbReference type="NCBI Taxonomy" id="56174"/>
    <lineage>
        <taxon>Eukaryota</taxon>
        <taxon>Fungi</taxon>
        <taxon>Dikarya</taxon>
        <taxon>Basidiomycota</taxon>
        <taxon>Agaricomycotina</taxon>
        <taxon>Agaricomycetes</taxon>
        <taxon>Agaricomycetidae</taxon>
        <taxon>Agaricales</taxon>
        <taxon>Agaricineae</taxon>
        <taxon>Agaricaceae</taxon>
        <taxon>Leucocoprinus</taxon>
    </lineage>
</organism>
<evidence type="ECO:0000256" key="1">
    <source>
        <dbReference type="SAM" id="SignalP"/>
    </source>
</evidence>
<dbReference type="AlphaFoldDB" id="A0AAD5YQ63"/>
<feature type="chain" id="PRO_5042221614" evidence="1">
    <location>
        <begin position="19"/>
        <end position="161"/>
    </location>
</feature>
<comment type="caution">
    <text evidence="2">The sequence shown here is derived from an EMBL/GenBank/DDBJ whole genome shotgun (WGS) entry which is preliminary data.</text>
</comment>
<dbReference type="InterPro" id="IPR021054">
    <property type="entry name" value="Cell_wall_mannoprotein_1"/>
</dbReference>
<feature type="signal peptide" evidence="1">
    <location>
        <begin position="1"/>
        <end position="18"/>
    </location>
</feature>
<proteinExistence type="predicted"/>
<accession>A0AAD5YQ63</accession>
<evidence type="ECO:0000313" key="3">
    <source>
        <dbReference type="Proteomes" id="UP001213000"/>
    </source>
</evidence>
<sequence length="161" mass="16385">MQLKPFLFLTSLTTVVLSSSIPDIVRDLGIIATYAGELNTAISSVVLVPGFGTMLSIHSSAVSAVTMLNATAADVQTVATPVSVDDGNLVLNAVNGMKSTVESALTAVVAKKTSDLIALNTSTVLLGNTLVSIAPPQLQAQSSATLTELTSAFATAISAYS</sequence>
<keyword evidence="3" id="KW-1185">Reference proteome</keyword>
<name>A0AAD5YQ63_9AGAR</name>
<keyword evidence="1" id="KW-0732">Signal</keyword>
<gene>
    <name evidence="2" type="ORF">NP233_g6262</name>
</gene>
<dbReference type="Proteomes" id="UP001213000">
    <property type="component" value="Unassembled WGS sequence"/>
</dbReference>
<evidence type="ECO:0000313" key="2">
    <source>
        <dbReference type="EMBL" id="KAJ3567598.1"/>
    </source>
</evidence>
<dbReference type="Pfam" id="PF12296">
    <property type="entry name" value="HsbA"/>
    <property type="match status" value="1"/>
</dbReference>
<protein>
    <submittedName>
        <fullName evidence="2">Uncharacterized protein</fullName>
    </submittedName>
</protein>
<dbReference type="EMBL" id="JANIEX010000402">
    <property type="protein sequence ID" value="KAJ3567598.1"/>
    <property type="molecule type" value="Genomic_DNA"/>
</dbReference>
<reference evidence="2" key="1">
    <citation type="submission" date="2022-07" db="EMBL/GenBank/DDBJ databases">
        <title>Genome Sequence of Leucocoprinus birnbaumii.</title>
        <authorList>
            <person name="Buettner E."/>
        </authorList>
    </citation>
    <scope>NUCLEOTIDE SEQUENCE</scope>
    <source>
        <strain evidence="2">VT141</strain>
    </source>
</reference>